<sequence>MKKWALFLLTIVVLTVLAACGSKDEGTKEKADAVTTLKVGTVPQPHAEILDHIKEDLKKDGVELEYVMVNSGRQTNEQTAQGDLDVNYFQHVPYMELINKEAGIDLVSVVNVHIEPIGVYSTKIKDIKELKEGAKISLSSDAANFSRVLQLFASNGLIELAKKEGTYTVDDITKNDKNLKFIGVQAEMLNRTVEDVDAAAIATNYALEAGFVPNNDALILEGTDTDFANILTARKDNKDSKAVKTLAKWLTSDKTKKFIEEKYEGAVIPAF</sequence>
<dbReference type="Gene3D" id="3.40.190.10">
    <property type="entry name" value="Periplasmic binding protein-like II"/>
    <property type="match status" value="2"/>
</dbReference>
<evidence type="ECO:0000313" key="8">
    <source>
        <dbReference type="EMBL" id="MBK3494772.1"/>
    </source>
</evidence>
<dbReference type="EMBL" id="JAEOAH010000007">
    <property type="protein sequence ID" value="MBK3494772.1"/>
    <property type="molecule type" value="Genomic_DNA"/>
</dbReference>
<organism evidence="8 9">
    <name type="scientific">Viridibacillus soli</name>
    <dbReference type="NCBI Taxonomy" id="2798301"/>
    <lineage>
        <taxon>Bacteria</taxon>
        <taxon>Bacillati</taxon>
        <taxon>Bacillota</taxon>
        <taxon>Bacilli</taxon>
        <taxon>Bacillales</taxon>
        <taxon>Caryophanaceae</taxon>
        <taxon>Viridibacillus</taxon>
    </lineage>
</organism>
<dbReference type="InterPro" id="IPR004872">
    <property type="entry name" value="Lipoprotein_NlpA"/>
</dbReference>
<keyword evidence="3" id="KW-0472">Membrane</keyword>
<dbReference type="SUPFAM" id="SSF53850">
    <property type="entry name" value="Periplasmic binding protein-like II"/>
    <property type="match status" value="1"/>
</dbReference>
<reference evidence="8 9" key="1">
    <citation type="submission" date="2020-12" db="EMBL/GenBank/DDBJ databases">
        <title>YIM B01967 draft genome.</title>
        <authorList>
            <person name="Yan X."/>
        </authorList>
    </citation>
    <scope>NUCLEOTIDE SEQUENCE [LARGE SCALE GENOMIC DNA]</scope>
    <source>
        <strain evidence="8 9">YIM B01967</strain>
    </source>
</reference>
<dbReference type="Pfam" id="PF03180">
    <property type="entry name" value="Lipoprotein_9"/>
    <property type="match status" value="1"/>
</dbReference>
<dbReference type="RefSeq" id="WP_200748588.1">
    <property type="nucleotide sequence ID" value="NZ_JAEOAH010000007.1"/>
</dbReference>
<evidence type="ECO:0000256" key="5">
    <source>
        <dbReference type="ARBA" id="ARBA00023288"/>
    </source>
</evidence>
<keyword evidence="9" id="KW-1185">Reference proteome</keyword>
<dbReference type="PIRSF" id="PIRSF002854">
    <property type="entry name" value="MetQ"/>
    <property type="match status" value="1"/>
</dbReference>
<evidence type="ECO:0000256" key="6">
    <source>
        <dbReference type="PIRNR" id="PIRNR002854"/>
    </source>
</evidence>
<comment type="similarity">
    <text evidence="6">Belongs to the nlpA lipoprotein family.</text>
</comment>
<dbReference type="Proteomes" id="UP000618943">
    <property type="component" value="Unassembled WGS sequence"/>
</dbReference>
<evidence type="ECO:0000256" key="2">
    <source>
        <dbReference type="ARBA" id="ARBA00022729"/>
    </source>
</evidence>
<keyword evidence="4" id="KW-0564">Palmitate</keyword>
<dbReference type="PANTHER" id="PTHR30429:SF0">
    <property type="entry name" value="METHIONINE-BINDING LIPOPROTEIN METQ"/>
    <property type="match status" value="1"/>
</dbReference>
<name>A0ABS1H6K2_9BACL</name>
<evidence type="ECO:0000313" key="9">
    <source>
        <dbReference type="Proteomes" id="UP000618943"/>
    </source>
</evidence>
<proteinExistence type="inferred from homology"/>
<evidence type="ECO:0000256" key="3">
    <source>
        <dbReference type="ARBA" id="ARBA00023136"/>
    </source>
</evidence>
<feature type="signal peptide" evidence="7">
    <location>
        <begin position="1"/>
        <end position="18"/>
    </location>
</feature>
<evidence type="ECO:0000256" key="1">
    <source>
        <dbReference type="ARBA" id="ARBA00004635"/>
    </source>
</evidence>
<comment type="subcellular location">
    <subcellularLocation>
        <location evidence="1">Membrane</location>
        <topology evidence="1">Lipid-anchor</topology>
    </subcellularLocation>
</comment>
<keyword evidence="2 7" id="KW-0732">Signal</keyword>
<evidence type="ECO:0000256" key="7">
    <source>
        <dbReference type="SAM" id="SignalP"/>
    </source>
</evidence>
<dbReference type="PROSITE" id="PS51257">
    <property type="entry name" value="PROKAR_LIPOPROTEIN"/>
    <property type="match status" value="1"/>
</dbReference>
<evidence type="ECO:0000256" key="4">
    <source>
        <dbReference type="ARBA" id="ARBA00023139"/>
    </source>
</evidence>
<comment type="caution">
    <text evidence="8">The sequence shown here is derived from an EMBL/GenBank/DDBJ whole genome shotgun (WGS) entry which is preliminary data.</text>
</comment>
<protein>
    <recommendedName>
        <fullName evidence="6">Lipoprotein</fullName>
    </recommendedName>
</protein>
<feature type="chain" id="PRO_5046658847" description="Lipoprotein" evidence="7">
    <location>
        <begin position="19"/>
        <end position="271"/>
    </location>
</feature>
<dbReference type="PANTHER" id="PTHR30429">
    <property type="entry name" value="D-METHIONINE-BINDING LIPOPROTEIN METQ"/>
    <property type="match status" value="1"/>
</dbReference>
<gene>
    <name evidence="8" type="ORF">JFL43_07855</name>
</gene>
<keyword evidence="5 6" id="KW-0449">Lipoprotein</keyword>
<accession>A0ABS1H6K2</accession>